<dbReference type="RefSeq" id="WP_189311313.1">
    <property type="nucleotide sequence ID" value="NZ_BMQA01000007.1"/>
</dbReference>
<dbReference type="EMBL" id="BMQA01000007">
    <property type="protein sequence ID" value="GGJ14452.1"/>
    <property type="molecule type" value="Genomic_DNA"/>
</dbReference>
<evidence type="ECO:0000313" key="2">
    <source>
        <dbReference type="EMBL" id="GGJ14452.1"/>
    </source>
</evidence>
<feature type="transmembrane region" description="Helical" evidence="1">
    <location>
        <begin position="36"/>
        <end position="54"/>
    </location>
</feature>
<comment type="caution">
    <text evidence="2">The sequence shown here is derived from an EMBL/GenBank/DDBJ whole genome shotgun (WGS) entry which is preliminary data.</text>
</comment>
<keyword evidence="1" id="KW-0812">Transmembrane</keyword>
<evidence type="ECO:0000256" key="1">
    <source>
        <dbReference type="SAM" id="Phobius"/>
    </source>
</evidence>
<keyword evidence="1" id="KW-0472">Membrane</keyword>
<dbReference type="AlphaFoldDB" id="A0A917KI10"/>
<dbReference type="Proteomes" id="UP000657574">
    <property type="component" value="Unassembled WGS sequence"/>
</dbReference>
<protein>
    <submittedName>
        <fullName evidence="2">Uncharacterized protein</fullName>
    </submittedName>
</protein>
<gene>
    <name evidence="2" type="ORF">GCM10010121_026330</name>
</gene>
<accession>A0A917KI10</accession>
<keyword evidence="1" id="KW-1133">Transmembrane helix</keyword>
<keyword evidence="3" id="KW-1185">Reference proteome</keyword>
<organism evidence="2 3">
    <name type="scientific">Streptomyces brasiliensis</name>
    <dbReference type="NCBI Taxonomy" id="1954"/>
    <lineage>
        <taxon>Bacteria</taxon>
        <taxon>Bacillati</taxon>
        <taxon>Actinomycetota</taxon>
        <taxon>Actinomycetes</taxon>
        <taxon>Kitasatosporales</taxon>
        <taxon>Streptomycetaceae</taxon>
        <taxon>Streptomyces</taxon>
    </lineage>
</organism>
<evidence type="ECO:0000313" key="3">
    <source>
        <dbReference type="Proteomes" id="UP000657574"/>
    </source>
</evidence>
<name>A0A917KI10_9ACTN</name>
<sequence length="63" mass="6666">MSFQTPLSGIALALVVAGLLLALAGLAGIVATGHGVWRWLVAVGCFTQAAGWRLHAVRERVRR</sequence>
<proteinExistence type="predicted"/>
<reference evidence="2" key="1">
    <citation type="journal article" date="2014" name="Int. J. Syst. Evol. Microbiol.">
        <title>Complete genome sequence of Corynebacterium casei LMG S-19264T (=DSM 44701T), isolated from a smear-ripened cheese.</title>
        <authorList>
            <consortium name="US DOE Joint Genome Institute (JGI-PGF)"/>
            <person name="Walter F."/>
            <person name="Albersmeier A."/>
            <person name="Kalinowski J."/>
            <person name="Ruckert C."/>
        </authorList>
    </citation>
    <scope>NUCLEOTIDE SEQUENCE</scope>
    <source>
        <strain evidence="2">JCM 3086</strain>
    </source>
</reference>
<feature type="transmembrane region" description="Helical" evidence="1">
    <location>
        <begin position="7"/>
        <end position="30"/>
    </location>
</feature>
<reference evidence="2" key="2">
    <citation type="submission" date="2020-09" db="EMBL/GenBank/DDBJ databases">
        <authorList>
            <person name="Sun Q."/>
            <person name="Ohkuma M."/>
        </authorList>
    </citation>
    <scope>NUCLEOTIDE SEQUENCE</scope>
    <source>
        <strain evidence="2">JCM 3086</strain>
    </source>
</reference>